<proteinExistence type="predicted"/>
<dbReference type="InterPro" id="IPR004358">
    <property type="entry name" value="Sig_transdc_His_kin-like_C"/>
</dbReference>
<keyword evidence="3 7" id="KW-0808">Transferase</keyword>
<evidence type="ECO:0000313" key="8">
    <source>
        <dbReference type="Proteomes" id="UP000607281"/>
    </source>
</evidence>
<feature type="transmembrane region" description="Helical" evidence="5">
    <location>
        <begin position="64"/>
        <end position="87"/>
    </location>
</feature>
<evidence type="ECO:0000256" key="1">
    <source>
        <dbReference type="ARBA" id="ARBA00000085"/>
    </source>
</evidence>
<dbReference type="InterPro" id="IPR036890">
    <property type="entry name" value="HATPase_C_sf"/>
</dbReference>
<protein>
    <recommendedName>
        <fullName evidence="2">histidine kinase</fullName>
        <ecNumber evidence="2">2.7.13.3</ecNumber>
    </recommendedName>
</protein>
<dbReference type="Pfam" id="PF25487">
    <property type="entry name" value="ETR1_N"/>
    <property type="match status" value="1"/>
</dbReference>
<name>A0ABR8CI40_9NOST</name>
<dbReference type="RefSeq" id="WP_190405353.1">
    <property type="nucleotide sequence ID" value="NZ_JACJRF010000002.1"/>
</dbReference>
<dbReference type="SUPFAM" id="SSF47384">
    <property type="entry name" value="Homodimeric domain of signal transducing histidine kinase"/>
    <property type="match status" value="1"/>
</dbReference>
<dbReference type="PANTHER" id="PTHR43065:SF50">
    <property type="entry name" value="HISTIDINE KINASE"/>
    <property type="match status" value="1"/>
</dbReference>
<dbReference type="InterPro" id="IPR036097">
    <property type="entry name" value="HisK_dim/P_sf"/>
</dbReference>
<dbReference type="Proteomes" id="UP000607281">
    <property type="component" value="Unassembled WGS sequence"/>
</dbReference>
<dbReference type="InterPro" id="IPR003594">
    <property type="entry name" value="HATPase_dom"/>
</dbReference>
<keyword evidence="5" id="KW-1133">Transmembrane helix</keyword>
<keyword evidence="8" id="KW-1185">Reference proteome</keyword>
<dbReference type="Gene3D" id="3.30.565.10">
    <property type="entry name" value="Histidine kinase-like ATPase, C-terminal domain"/>
    <property type="match status" value="1"/>
</dbReference>
<feature type="transmembrane region" description="Helical" evidence="5">
    <location>
        <begin position="99"/>
        <end position="122"/>
    </location>
</feature>
<comment type="caution">
    <text evidence="7">The sequence shown here is derived from an EMBL/GenBank/DDBJ whole genome shotgun (WGS) entry which is preliminary data.</text>
</comment>
<dbReference type="PROSITE" id="PS50109">
    <property type="entry name" value="HIS_KIN"/>
    <property type="match status" value="1"/>
</dbReference>
<evidence type="ECO:0000256" key="2">
    <source>
        <dbReference type="ARBA" id="ARBA00012438"/>
    </source>
</evidence>
<dbReference type="InterPro" id="IPR005467">
    <property type="entry name" value="His_kinase_dom"/>
</dbReference>
<evidence type="ECO:0000256" key="3">
    <source>
        <dbReference type="ARBA" id="ARBA00022777"/>
    </source>
</evidence>
<feature type="domain" description="Histidine kinase" evidence="6">
    <location>
        <begin position="164"/>
        <end position="425"/>
    </location>
</feature>
<accession>A0ABR8CI40</accession>
<keyword evidence="3 7" id="KW-0418">Kinase</keyword>
<organism evidence="7 8">
    <name type="scientific">Anabaena subtropica FACHB-260</name>
    <dbReference type="NCBI Taxonomy" id="2692884"/>
    <lineage>
        <taxon>Bacteria</taxon>
        <taxon>Bacillati</taxon>
        <taxon>Cyanobacteriota</taxon>
        <taxon>Cyanophyceae</taxon>
        <taxon>Nostocales</taxon>
        <taxon>Nostocaceae</taxon>
        <taxon>Anabaena</taxon>
    </lineage>
</organism>
<dbReference type="GO" id="GO:0016301">
    <property type="term" value="F:kinase activity"/>
    <property type="evidence" value="ECO:0007669"/>
    <property type="project" value="UniProtKB-KW"/>
</dbReference>
<dbReference type="PRINTS" id="PR00344">
    <property type="entry name" value="BCTRLSENSOR"/>
</dbReference>
<dbReference type="EMBL" id="JACJRF010000002">
    <property type="protein sequence ID" value="MBD2342872.1"/>
    <property type="molecule type" value="Genomic_DNA"/>
</dbReference>
<comment type="catalytic activity">
    <reaction evidence="1">
        <text>ATP + protein L-histidine = ADP + protein N-phospho-L-histidine.</text>
        <dbReference type="EC" id="2.7.13.3"/>
    </reaction>
</comment>
<dbReference type="PANTHER" id="PTHR43065">
    <property type="entry name" value="SENSOR HISTIDINE KINASE"/>
    <property type="match status" value="1"/>
</dbReference>
<evidence type="ECO:0000259" key="6">
    <source>
        <dbReference type="PROSITE" id="PS50109"/>
    </source>
</evidence>
<dbReference type="EC" id="2.7.13.3" evidence="2"/>
<feature type="transmembrane region" description="Helical" evidence="5">
    <location>
        <begin position="28"/>
        <end position="52"/>
    </location>
</feature>
<keyword evidence="5" id="KW-0472">Membrane</keyword>
<evidence type="ECO:0000256" key="5">
    <source>
        <dbReference type="SAM" id="Phobius"/>
    </source>
</evidence>
<keyword evidence="4" id="KW-0902">Two-component regulatory system</keyword>
<keyword evidence="5" id="KW-0812">Transmembrane</keyword>
<sequence length="437" mass="49540">MMELIHQFLGDGFFIPHGHCYLWKPGLVWLNIISDSLIALAYYSIPISLVYFVQKRDDLPFKGILLLFGAFIVSCGTTHLMEIWTLWHPTYWLSGSLKAITALISVYTASVLVPIIPQALALPSPAQLEATNTQLTTALKKLENTQAQLIQTERISSMGQLVSAIAYEINNPINFIYGNIHFAKEYFQNLLVLLSLYKEQYPQPPSAIQSYIQEVDIDFVQEDLQKMLSSMKLGAERIRELILSLRKFSRLDEAEIKQVDIHQGIDCILLLLQNRLKGQGKYPEIEVIKEYGNLPKINCYPRQLNQVFMNILTNAIDALEESLVKGQKSKLQDFEVLARPKIHIYTEVLNGEQVMVRITDNGDGMTQEVMQKVFDPFFTTKPIASGTGLGMSISHQIIDKHSGKIECISSPFKGTEFIIQLPIQMTSSRTDVLHNFK</sequence>
<evidence type="ECO:0000313" key="7">
    <source>
        <dbReference type="EMBL" id="MBD2342872.1"/>
    </source>
</evidence>
<reference evidence="7 8" key="1">
    <citation type="journal article" date="2020" name="ISME J.">
        <title>Comparative genomics reveals insights into cyanobacterial evolution and habitat adaptation.</title>
        <authorList>
            <person name="Chen M.Y."/>
            <person name="Teng W.K."/>
            <person name="Zhao L."/>
            <person name="Hu C.X."/>
            <person name="Zhou Y.K."/>
            <person name="Han B.P."/>
            <person name="Song L.R."/>
            <person name="Shu W.S."/>
        </authorList>
    </citation>
    <scope>NUCLEOTIDE SEQUENCE [LARGE SCALE GENOMIC DNA]</scope>
    <source>
        <strain evidence="7 8">FACHB-260</strain>
    </source>
</reference>
<dbReference type="SUPFAM" id="SSF55874">
    <property type="entry name" value="ATPase domain of HSP90 chaperone/DNA topoisomerase II/histidine kinase"/>
    <property type="match status" value="1"/>
</dbReference>
<dbReference type="SMART" id="SM00387">
    <property type="entry name" value="HATPase_c"/>
    <property type="match status" value="1"/>
</dbReference>
<dbReference type="Gene3D" id="1.10.287.130">
    <property type="match status" value="1"/>
</dbReference>
<dbReference type="InterPro" id="IPR058544">
    <property type="entry name" value="ETR1_N"/>
</dbReference>
<gene>
    <name evidence="7" type="ORF">H6G18_01755</name>
</gene>
<evidence type="ECO:0000256" key="4">
    <source>
        <dbReference type="ARBA" id="ARBA00023012"/>
    </source>
</evidence>
<dbReference type="Pfam" id="PF02518">
    <property type="entry name" value="HATPase_c"/>
    <property type="match status" value="1"/>
</dbReference>